<sequence>MASKHVIKLFNIISFFENDNNTIKKGENAIECNHVHQMQYDATLHTIRGDVQASMKNKNYKCEVILNKNGEIKEAKCSCPKGIKCHHIAALLLFGHYNLSVRSRNILHLMLNLAKRNYVL</sequence>
<organism evidence="3 4">
    <name type="scientific">Hypothenemus hampei</name>
    <name type="common">Coffee berry borer</name>
    <dbReference type="NCBI Taxonomy" id="57062"/>
    <lineage>
        <taxon>Eukaryota</taxon>
        <taxon>Metazoa</taxon>
        <taxon>Ecdysozoa</taxon>
        <taxon>Arthropoda</taxon>
        <taxon>Hexapoda</taxon>
        <taxon>Insecta</taxon>
        <taxon>Pterygota</taxon>
        <taxon>Neoptera</taxon>
        <taxon>Endopterygota</taxon>
        <taxon>Coleoptera</taxon>
        <taxon>Polyphaga</taxon>
        <taxon>Cucujiformia</taxon>
        <taxon>Curculionidae</taxon>
        <taxon>Scolytinae</taxon>
        <taxon>Hypothenemus</taxon>
    </lineage>
</organism>
<name>A0ABD1E075_HYPHA</name>
<gene>
    <name evidence="3" type="ORF">ABEB36_015351</name>
</gene>
<evidence type="ECO:0000313" key="3">
    <source>
        <dbReference type="EMBL" id="KAL1487970.1"/>
    </source>
</evidence>
<keyword evidence="4" id="KW-1185">Reference proteome</keyword>
<keyword evidence="1" id="KW-0862">Zinc</keyword>
<dbReference type="AlphaFoldDB" id="A0ABD1E075"/>
<evidence type="ECO:0000259" key="2">
    <source>
        <dbReference type="PROSITE" id="PS50966"/>
    </source>
</evidence>
<comment type="caution">
    <text evidence="3">The sequence shown here is derived from an EMBL/GenBank/DDBJ whole genome shotgun (WGS) entry which is preliminary data.</text>
</comment>
<protein>
    <recommendedName>
        <fullName evidence="2">SWIM-type domain-containing protein</fullName>
    </recommendedName>
</protein>
<dbReference type="InterPro" id="IPR007527">
    <property type="entry name" value="Znf_SWIM"/>
</dbReference>
<evidence type="ECO:0000313" key="4">
    <source>
        <dbReference type="Proteomes" id="UP001566132"/>
    </source>
</evidence>
<dbReference type="Proteomes" id="UP001566132">
    <property type="component" value="Unassembled WGS sequence"/>
</dbReference>
<keyword evidence="1" id="KW-0479">Metal-binding</keyword>
<proteinExistence type="predicted"/>
<keyword evidence="1" id="KW-0863">Zinc-finger</keyword>
<dbReference type="PROSITE" id="PS50966">
    <property type="entry name" value="ZF_SWIM"/>
    <property type="match status" value="1"/>
</dbReference>
<evidence type="ECO:0000256" key="1">
    <source>
        <dbReference type="PROSITE-ProRule" id="PRU00325"/>
    </source>
</evidence>
<reference evidence="3 4" key="1">
    <citation type="submission" date="2024-05" db="EMBL/GenBank/DDBJ databases">
        <title>Genetic variation in Jamaican populations of the coffee berry borer (Hypothenemus hampei).</title>
        <authorList>
            <person name="Errbii M."/>
            <person name="Myrie A."/>
        </authorList>
    </citation>
    <scope>NUCLEOTIDE SEQUENCE [LARGE SCALE GENOMIC DNA]</scope>
    <source>
        <strain evidence="3">JA-Hopewell-2020-01-JO</strain>
        <tissue evidence="3">Whole body</tissue>
    </source>
</reference>
<dbReference type="Pfam" id="PF04434">
    <property type="entry name" value="SWIM"/>
    <property type="match status" value="1"/>
</dbReference>
<dbReference type="EMBL" id="JBDJPC010000016">
    <property type="protein sequence ID" value="KAL1487970.1"/>
    <property type="molecule type" value="Genomic_DNA"/>
</dbReference>
<feature type="domain" description="SWIM-type" evidence="2">
    <location>
        <begin position="62"/>
        <end position="96"/>
    </location>
</feature>
<dbReference type="GO" id="GO:0008270">
    <property type="term" value="F:zinc ion binding"/>
    <property type="evidence" value="ECO:0007669"/>
    <property type="project" value="UniProtKB-KW"/>
</dbReference>
<accession>A0ABD1E075</accession>